<reference evidence="1 2" key="1">
    <citation type="journal article" date="2019" name="Int. J. Syst. Evol. Microbiol.">
        <title>The Global Catalogue of Microorganisms (GCM) 10K type strain sequencing project: providing services to taxonomists for standard genome sequencing and annotation.</title>
        <authorList>
            <consortium name="The Broad Institute Genomics Platform"/>
            <consortium name="The Broad Institute Genome Sequencing Center for Infectious Disease"/>
            <person name="Wu L."/>
            <person name="Ma J."/>
        </authorList>
    </citation>
    <scope>NUCLEOTIDE SEQUENCE [LARGE SCALE GENOMIC DNA]</scope>
    <source>
        <strain evidence="1 2">JCM 7356</strain>
    </source>
</reference>
<evidence type="ECO:0000313" key="1">
    <source>
        <dbReference type="EMBL" id="GAA2279099.1"/>
    </source>
</evidence>
<dbReference type="Proteomes" id="UP001500305">
    <property type="component" value="Unassembled WGS sequence"/>
</dbReference>
<gene>
    <name evidence="1" type="ORF">GCM10010430_76350</name>
</gene>
<evidence type="ECO:0000313" key="2">
    <source>
        <dbReference type="Proteomes" id="UP001500305"/>
    </source>
</evidence>
<proteinExistence type="predicted"/>
<name>A0ABN3EZM9_9ACTN</name>
<sequence length="51" mass="5707">MGRTAIRTAQLLMELSWCRPGVEHLARCLGVTERTDQHQLDKLREAGLASS</sequence>
<comment type="caution">
    <text evidence="1">The sequence shown here is derived from an EMBL/GenBank/DDBJ whole genome shotgun (WGS) entry which is preliminary data.</text>
</comment>
<protein>
    <recommendedName>
        <fullName evidence="3">Transposase</fullName>
    </recommendedName>
</protein>
<evidence type="ECO:0008006" key="3">
    <source>
        <dbReference type="Google" id="ProtNLM"/>
    </source>
</evidence>
<organism evidence="1 2">
    <name type="scientific">Kitasatospora cystarginea</name>
    <dbReference type="NCBI Taxonomy" id="58350"/>
    <lineage>
        <taxon>Bacteria</taxon>
        <taxon>Bacillati</taxon>
        <taxon>Actinomycetota</taxon>
        <taxon>Actinomycetes</taxon>
        <taxon>Kitasatosporales</taxon>
        <taxon>Streptomycetaceae</taxon>
        <taxon>Kitasatospora</taxon>
    </lineage>
</organism>
<keyword evidence="2" id="KW-1185">Reference proteome</keyword>
<dbReference type="EMBL" id="BAAATR010000066">
    <property type="protein sequence ID" value="GAA2279099.1"/>
    <property type="molecule type" value="Genomic_DNA"/>
</dbReference>
<accession>A0ABN3EZM9</accession>